<reference evidence="1 2" key="1">
    <citation type="submission" date="2012-05" db="EMBL/GenBank/DDBJ databases">
        <title>The Genome Sequence of Sutterella wadsworthensis 2_1_59BFAA.</title>
        <authorList>
            <consortium name="The Broad Institute Genome Sequencing Platform"/>
            <person name="Earl A."/>
            <person name="Ward D."/>
            <person name="Feldgarden M."/>
            <person name="Gevers D."/>
            <person name="Daigneault M."/>
            <person name="Strauss J."/>
            <person name="Allen-Vercoe E."/>
            <person name="Walker B."/>
            <person name="Young S.K."/>
            <person name="Zeng Q."/>
            <person name="Gargeya S."/>
            <person name="Fitzgerald M."/>
            <person name="Haas B."/>
            <person name="Abouelleil A."/>
            <person name="Alvarado L."/>
            <person name="Arachchi H.M."/>
            <person name="Berlin A.M."/>
            <person name="Chapman S.B."/>
            <person name="Goldberg J."/>
            <person name="Griggs A."/>
            <person name="Gujja S."/>
            <person name="Hansen M."/>
            <person name="Howarth C."/>
            <person name="Imamovic A."/>
            <person name="Larimer J."/>
            <person name="McCowen C."/>
            <person name="Montmayeur A."/>
            <person name="Murphy C."/>
            <person name="Neiman D."/>
            <person name="Pearson M."/>
            <person name="Priest M."/>
            <person name="Roberts A."/>
            <person name="Saif S."/>
            <person name="Shea T."/>
            <person name="Sisk P."/>
            <person name="Sykes S."/>
            <person name="Wortman J."/>
            <person name="Nusbaum C."/>
            <person name="Birren B."/>
        </authorList>
    </citation>
    <scope>NUCLEOTIDE SEQUENCE [LARGE SCALE GENOMIC DNA]</scope>
    <source>
        <strain evidence="1 2">2_1_59BFAA</strain>
    </source>
</reference>
<dbReference type="HOGENOM" id="CLU_2119883_0_0_4"/>
<comment type="caution">
    <text evidence="1">The sequence shown here is derived from an EMBL/GenBank/DDBJ whole genome shotgun (WGS) entry which is preliminary data.</text>
</comment>
<dbReference type="AlphaFoldDB" id="K1JZP6"/>
<sequence>MKIASAYSVHLRNFCRVFDDTVEVYRKAVDFFIEIMLRHRDPKFTELKHDNDCIRLAEGLNVVNKDIAVKTANFIVKLANEFKVDVIVMEHRDLTGRKRGTKRQRLHHWRAKYV</sequence>
<dbReference type="Proteomes" id="UP000005835">
    <property type="component" value="Unassembled WGS sequence"/>
</dbReference>
<dbReference type="STRING" id="742823.HMPREF9465_00352"/>
<evidence type="ECO:0000313" key="1">
    <source>
        <dbReference type="EMBL" id="EKB32058.1"/>
    </source>
</evidence>
<dbReference type="RefSeq" id="WP_005433530.1">
    <property type="nucleotide sequence ID" value="NZ_JH815513.1"/>
</dbReference>
<accession>K1JZP6</accession>
<dbReference type="eggNOG" id="COG0675">
    <property type="taxonomic scope" value="Bacteria"/>
</dbReference>
<gene>
    <name evidence="1" type="ORF">HMPREF9465_00352</name>
</gene>
<protein>
    <submittedName>
        <fullName evidence="1">Uncharacterized protein</fullName>
    </submittedName>
</protein>
<evidence type="ECO:0000313" key="2">
    <source>
        <dbReference type="Proteomes" id="UP000005835"/>
    </source>
</evidence>
<keyword evidence="2" id="KW-1185">Reference proteome</keyword>
<organism evidence="1 2">
    <name type="scientific">Sutterella wadsworthensis 2_1_59BFAA</name>
    <dbReference type="NCBI Taxonomy" id="742823"/>
    <lineage>
        <taxon>Bacteria</taxon>
        <taxon>Pseudomonadati</taxon>
        <taxon>Pseudomonadota</taxon>
        <taxon>Betaproteobacteria</taxon>
        <taxon>Burkholderiales</taxon>
        <taxon>Sutterellaceae</taxon>
        <taxon>Sutterella</taxon>
    </lineage>
</organism>
<dbReference type="PATRIC" id="fig|742823.3.peg.349"/>
<name>K1JZP6_9BURK</name>
<dbReference type="EMBL" id="ADMG01000010">
    <property type="protein sequence ID" value="EKB32058.1"/>
    <property type="molecule type" value="Genomic_DNA"/>
</dbReference>
<proteinExistence type="predicted"/>